<evidence type="ECO:0000259" key="4">
    <source>
        <dbReference type="Pfam" id="PF00291"/>
    </source>
</evidence>
<evidence type="ECO:0000313" key="5">
    <source>
        <dbReference type="EMBL" id="HIQ29955.1"/>
    </source>
</evidence>
<feature type="domain" description="Tryptophan synthase beta chain-like PALP" evidence="4">
    <location>
        <begin position="21"/>
        <end position="299"/>
    </location>
</feature>
<name>A0A833EAS4_CALS0</name>
<proteinExistence type="inferred from homology"/>
<dbReference type="InterPro" id="IPR050214">
    <property type="entry name" value="Cys_Synth/Cystath_Beta-Synth"/>
</dbReference>
<comment type="cofactor">
    <cofactor evidence="1">
        <name>pyridoxal 5'-phosphate</name>
        <dbReference type="ChEBI" id="CHEBI:597326"/>
    </cofactor>
</comment>
<evidence type="ECO:0000256" key="2">
    <source>
        <dbReference type="ARBA" id="ARBA00007103"/>
    </source>
</evidence>
<evidence type="ECO:0000256" key="3">
    <source>
        <dbReference type="ARBA" id="ARBA00022898"/>
    </source>
</evidence>
<organism evidence="5 6">
    <name type="scientific">Caldiarchaeum subterraneum</name>
    <dbReference type="NCBI Taxonomy" id="311458"/>
    <lineage>
        <taxon>Archaea</taxon>
        <taxon>Nitrososphaerota</taxon>
        <taxon>Candidatus Caldarchaeales</taxon>
        <taxon>Candidatus Caldarchaeaceae</taxon>
        <taxon>Candidatus Caldarchaeum</taxon>
    </lineage>
</organism>
<dbReference type="InterPro" id="IPR036052">
    <property type="entry name" value="TrpB-like_PALP_sf"/>
</dbReference>
<reference evidence="5" key="1">
    <citation type="journal article" date="2020" name="ISME J.">
        <title>Gammaproteobacteria mediating utilization of methyl-, sulfur- and petroleum organic compounds in deep ocean hydrothermal plumes.</title>
        <authorList>
            <person name="Zhou Z."/>
            <person name="Liu Y."/>
            <person name="Pan J."/>
            <person name="Cron B.R."/>
            <person name="Toner B.M."/>
            <person name="Anantharaman K."/>
            <person name="Breier J.A."/>
            <person name="Dick G.J."/>
            <person name="Li M."/>
        </authorList>
    </citation>
    <scope>NUCLEOTIDE SEQUENCE</scope>
    <source>
        <strain evidence="5">SZUA-1515</strain>
    </source>
</reference>
<dbReference type="Gene3D" id="3.40.50.1100">
    <property type="match status" value="2"/>
</dbReference>
<dbReference type="InterPro" id="IPR001216">
    <property type="entry name" value="P-phosphate_BS"/>
</dbReference>
<keyword evidence="3" id="KW-0663">Pyridoxal phosphate</keyword>
<comment type="similarity">
    <text evidence="2">Belongs to the cysteine synthase/cystathionine beta-synthase family.</text>
</comment>
<evidence type="ECO:0000256" key="1">
    <source>
        <dbReference type="ARBA" id="ARBA00001933"/>
    </source>
</evidence>
<dbReference type="CDD" id="cd01561">
    <property type="entry name" value="CBS_like"/>
    <property type="match status" value="1"/>
</dbReference>
<dbReference type="GO" id="GO:0006535">
    <property type="term" value="P:cysteine biosynthetic process from serine"/>
    <property type="evidence" value="ECO:0007669"/>
    <property type="project" value="InterPro"/>
</dbReference>
<evidence type="ECO:0000313" key="6">
    <source>
        <dbReference type="Proteomes" id="UP000608579"/>
    </source>
</evidence>
<dbReference type="EMBL" id="DQVM01000102">
    <property type="protein sequence ID" value="HIQ29955.1"/>
    <property type="molecule type" value="Genomic_DNA"/>
</dbReference>
<dbReference type="FunFam" id="3.40.50.1100:FF:000003">
    <property type="entry name" value="Cystathionine beta-synthase"/>
    <property type="match status" value="1"/>
</dbReference>
<dbReference type="PROSITE" id="PS00901">
    <property type="entry name" value="CYS_SYNTHASE"/>
    <property type="match status" value="1"/>
</dbReference>
<accession>A0A833EAS4</accession>
<dbReference type="InterPro" id="IPR001926">
    <property type="entry name" value="TrpB-like_PALP"/>
</dbReference>
<dbReference type="AlphaFoldDB" id="A0A833EAS4"/>
<gene>
    <name evidence="5" type="ORF">EYH45_05260</name>
</gene>
<dbReference type="Proteomes" id="UP000608579">
    <property type="component" value="Unassembled WGS sequence"/>
</dbReference>
<dbReference type="Pfam" id="PF00291">
    <property type="entry name" value="PALP"/>
    <property type="match status" value="1"/>
</dbReference>
<protein>
    <submittedName>
        <fullName evidence="5">Cysteine synthase family protein</fullName>
    </submittedName>
</protein>
<comment type="caution">
    <text evidence="5">The sequence shown here is derived from an EMBL/GenBank/DDBJ whole genome shotgun (WGS) entry which is preliminary data.</text>
</comment>
<sequence>MNKKEADGLLTLATSGRGVAELIGKTPMVRLRSFETKTGVKLFAKLEMTNPGGSVKDRAALYIMRDAERRGLLTRGKTLIDATSGNTGIAYSMLGASLGYRVKLFIPSNASKRKITTMKAFGAELVLTDPMEGIDGAIKRVRKLHESSPREYFYADQYSNPANPRAHYETTGPEIIQQTGGRVTHLVAGVGTSGTLIGLSRRLKEHSSRVRVVEVQPDSEFHGIEGLKHMASALRPGIYNPDAADMHLTVTTEEAEEVTHKLAAREGILAGTSSGAALAAALKVYEEIREGFIVVILPDGDFPFK</sequence>
<dbReference type="PANTHER" id="PTHR10314">
    <property type="entry name" value="CYSTATHIONINE BETA-SYNTHASE"/>
    <property type="match status" value="1"/>
</dbReference>
<dbReference type="SUPFAM" id="SSF53686">
    <property type="entry name" value="Tryptophan synthase beta subunit-like PLP-dependent enzymes"/>
    <property type="match status" value="1"/>
</dbReference>